<sequence>MGVRADVVAYDSEGKLALVVEAMDKLGTNSEWAAKMRCNMLVNGYPSARFFLLALPDHFYLWKDKPSRNIEKPTYDIDPFALLRPYLEKADIRPEKLSRAGFELLVASWLNELSQFGERSEALKKNDHNKWLFESGLLDALKQGRIVSEAA</sequence>
<name>A0A2S5CPL1_9GAMM</name>
<accession>A0A2S5CPL1</accession>
<protein>
    <submittedName>
        <fullName evidence="1">Uncharacterized protein</fullName>
    </submittedName>
</protein>
<comment type="caution">
    <text evidence="1">The sequence shown here is derived from an EMBL/GenBank/DDBJ whole genome shotgun (WGS) entry which is preliminary data.</text>
</comment>
<dbReference type="EMBL" id="PGFZ01000002">
    <property type="protein sequence ID" value="POZ52692.1"/>
    <property type="molecule type" value="Genomic_DNA"/>
</dbReference>
<evidence type="ECO:0000313" key="1">
    <source>
        <dbReference type="EMBL" id="POZ52692.1"/>
    </source>
</evidence>
<organism evidence="1 2">
    <name type="scientific">Methylovulum psychrotolerans</name>
    <dbReference type="NCBI Taxonomy" id="1704499"/>
    <lineage>
        <taxon>Bacteria</taxon>
        <taxon>Pseudomonadati</taxon>
        <taxon>Pseudomonadota</taxon>
        <taxon>Gammaproteobacteria</taxon>
        <taxon>Methylococcales</taxon>
        <taxon>Methylococcaceae</taxon>
        <taxon>Methylovulum</taxon>
    </lineage>
</organism>
<evidence type="ECO:0000313" key="2">
    <source>
        <dbReference type="Proteomes" id="UP000237423"/>
    </source>
</evidence>
<dbReference type="Proteomes" id="UP000237423">
    <property type="component" value="Unassembled WGS sequence"/>
</dbReference>
<gene>
    <name evidence="1" type="ORF">AADEFJLK_01299</name>
</gene>
<reference evidence="1 2" key="1">
    <citation type="submission" date="2017-11" db="EMBL/GenBank/DDBJ databases">
        <title>Draft Genome Sequence of Methylobacter psychrotolerans Sph1T, an Obligate Methanotroph from Low-Temperature Environments.</title>
        <authorList>
            <person name="Oshkin I.Y."/>
            <person name="Miroshnikov K."/>
            <person name="Belova S.E."/>
            <person name="Korzhenkov A."/>
            <person name="Toshchakov S.V."/>
            <person name="Dedysh S.N."/>
        </authorList>
    </citation>
    <scope>NUCLEOTIDE SEQUENCE [LARGE SCALE GENOMIC DNA]</scope>
    <source>
        <strain evidence="1 2">Sph1</strain>
    </source>
</reference>
<proteinExistence type="predicted"/>
<dbReference type="AlphaFoldDB" id="A0A2S5CPL1"/>